<evidence type="ECO:0000313" key="2">
    <source>
        <dbReference type="Proteomes" id="UP000215453"/>
    </source>
</evidence>
<gene>
    <name evidence="1" type="ORF">ZT1A5_G11498</name>
</gene>
<accession>A0A1Y6M2T4</accession>
<name>A0A1Y6M2T4_ZYMTR</name>
<sequence>MLEAMCPRDPKEATEMTLEPSEYHEDVIIALVEYTYSFDHESNDYESASSSTPAIHVHLAVLAEKYNIPLQNLAVTKVKAASTDKHNIPLVHNPAATEVR</sequence>
<dbReference type="AlphaFoldDB" id="A0A1Y6M2T4"/>
<reference evidence="1 2" key="1">
    <citation type="submission" date="2016-10" db="EMBL/GenBank/DDBJ databases">
        <authorList>
            <person name="Varghese N."/>
        </authorList>
    </citation>
    <scope>NUCLEOTIDE SEQUENCE [LARGE SCALE GENOMIC DNA]</scope>
</reference>
<evidence type="ECO:0000313" key="1">
    <source>
        <dbReference type="EMBL" id="SMY30048.1"/>
    </source>
</evidence>
<protein>
    <submittedName>
        <fullName evidence="1">Uncharacterized protein</fullName>
    </submittedName>
</protein>
<dbReference type="Proteomes" id="UP000215453">
    <property type="component" value="Chromosome 14"/>
</dbReference>
<proteinExistence type="predicted"/>
<organism evidence="1 2">
    <name type="scientific">Zymoseptoria tritici ST99CH_1A5</name>
    <dbReference type="NCBI Taxonomy" id="1276529"/>
    <lineage>
        <taxon>Eukaryota</taxon>
        <taxon>Fungi</taxon>
        <taxon>Dikarya</taxon>
        <taxon>Ascomycota</taxon>
        <taxon>Pezizomycotina</taxon>
        <taxon>Dothideomycetes</taxon>
        <taxon>Dothideomycetidae</taxon>
        <taxon>Mycosphaerellales</taxon>
        <taxon>Mycosphaerellaceae</taxon>
        <taxon>Zymoseptoria</taxon>
    </lineage>
</organism>
<dbReference type="EMBL" id="LT882689">
    <property type="protein sequence ID" value="SMY30048.1"/>
    <property type="molecule type" value="Genomic_DNA"/>
</dbReference>